<comment type="subcellular location">
    <subcellularLocation>
        <location evidence="7">Cytoplasm</location>
        <location evidence="7">Nucleoid</location>
    </subcellularLocation>
</comment>
<gene>
    <name evidence="7 9" type="primary">mraZ</name>
    <name evidence="10" type="ORF">CJ198_02895</name>
    <name evidence="11" type="ORF">EW640_01920</name>
    <name evidence="9" type="ORF">HLA91_08405</name>
</gene>
<keyword evidence="5 7" id="KW-0238">DNA-binding</keyword>
<evidence type="ECO:0000256" key="6">
    <source>
        <dbReference type="ARBA" id="ARBA00023163"/>
    </source>
</evidence>
<dbReference type="InterPro" id="IPR035642">
    <property type="entry name" value="MraZ_N"/>
</dbReference>
<evidence type="ECO:0000313" key="10">
    <source>
        <dbReference type="EMBL" id="PMB99478.1"/>
    </source>
</evidence>
<dbReference type="Gene3D" id="3.40.1550.20">
    <property type="entry name" value="Transcriptional regulator MraZ domain"/>
    <property type="match status" value="1"/>
</dbReference>
<dbReference type="SUPFAM" id="SSF89447">
    <property type="entry name" value="AbrB/MazE/MraZ-like"/>
    <property type="match status" value="1"/>
</dbReference>
<dbReference type="EMBL" id="CP035810">
    <property type="protein sequence ID" value="QIN28174.1"/>
    <property type="molecule type" value="Genomic_DNA"/>
</dbReference>
<dbReference type="GeneID" id="86843174"/>
<comment type="similarity">
    <text evidence="7">Belongs to the MraZ family.</text>
</comment>
<dbReference type="CDD" id="cd16320">
    <property type="entry name" value="MraZ_N"/>
    <property type="match status" value="1"/>
</dbReference>
<evidence type="ECO:0000256" key="4">
    <source>
        <dbReference type="ARBA" id="ARBA00023015"/>
    </source>
</evidence>
<dbReference type="EMBL" id="PNFZ01000001">
    <property type="protein sequence ID" value="PMB99478.1"/>
    <property type="molecule type" value="Genomic_DNA"/>
</dbReference>
<keyword evidence="4 7" id="KW-0805">Transcription regulation</keyword>
<protein>
    <recommendedName>
        <fullName evidence="1 7">Transcriptional regulator MraZ</fullName>
    </recommendedName>
</protein>
<dbReference type="Proteomes" id="UP000549517">
    <property type="component" value="Unassembled WGS sequence"/>
</dbReference>
<dbReference type="KEGG" id="blut:EW640_01920"/>
<dbReference type="Pfam" id="PF02381">
    <property type="entry name" value="MraZ"/>
    <property type="match status" value="2"/>
</dbReference>
<evidence type="ECO:0000256" key="2">
    <source>
        <dbReference type="ARBA" id="ARBA00022490"/>
    </source>
</evidence>
<dbReference type="RefSeq" id="WP_102160769.1">
    <property type="nucleotide sequence ID" value="NZ_BAAAKH010000009.1"/>
</dbReference>
<dbReference type="GO" id="GO:0003700">
    <property type="term" value="F:DNA-binding transcription factor activity"/>
    <property type="evidence" value="ECO:0007669"/>
    <property type="project" value="UniProtKB-UniRule"/>
</dbReference>
<feature type="domain" description="SpoVT-AbrB" evidence="8">
    <location>
        <begin position="76"/>
        <end position="119"/>
    </location>
</feature>
<dbReference type="OrthoDB" id="9807753at2"/>
<dbReference type="PANTHER" id="PTHR34701">
    <property type="entry name" value="TRANSCRIPTIONAL REGULATOR MRAZ"/>
    <property type="match status" value="1"/>
</dbReference>
<dbReference type="AlphaFoldDB" id="A0A2N6PLD4"/>
<dbReference type="InterPro" id="IPR038619">
    <property type="entry name" value="MraZ_sf"/>
</dbReference>
<evidence type="ECO:0000313" key="9">
    <source>
        <dbReference type="EMBL" id="NNG79395.1"/>
    </source>
</evidence>
<dbReference type="InterPro" id="IPR035644">
    <property type="entry name" value="MraZ_C"/>
</dbReference>
<keyword evidence="10" id="KW-0132">Cell division</keyword>
<dbReference type="NCBIfam" id="TIGR00242">
    <property type="entry name" value="division/cell wall cluster transcriptional repressor MraZ"/>
    <property type="match status" value="1"/>
</dbReference>
<dbReference type="InterPro" id="IPR020603">
    <property type="entry name" value="MraZ_dom"/>
</dbReference>
<dbReference type="PANTHER" id="PTHR34701:SF1">
    <property type="entry name" value="TRANSCRIPTIONAL REGULATOR MRAZ"/>
    <property type="match status" value="1"/>
</dbReference>
<evidence type="ECO:0000259" key="8">
    <source>
        <dbReference type="PROSITE" id="PS51740"/>
    </source>
</evidence>
<dbReference type="InterPro" id="IPR003444">
    <property type="entry name" value="MraZ"/>
</dbReference>
<reference evidence="11 13" key="2">
    <citation type="submission" date="2019-02" db="EMBL/GenBank/DDBJ databases">
        <title>Complete Genome Sequence and Methylome Analysis of Brevibacterium luteolum NEB1784.</title>
        <authorList>
            <person name="Fomenkov A."/>
            <person name="Roberts R.J."/>
        </authorList>
    </citation>
    <scope>NUCLEOTIDE SEQUENCE [LARGE SCALE GENOMIC DNA]</scope>
    <source>
        <strain evidence="11 13">NEB1784</strain>
    </source>
</reference>
<dbReference type="GO" id="GO:0005737">
    <property type="term" value="C:cytoplasm"/>
    <property type="evidence" value="ECO:0007669"/>
    <property type="project" value="UniProtKB-UniRule"/>
</dbReference>
<comment type="subunit">
    <text evidence="7">Forms oligomers.</text>
</comment>
<evidence type="ECO:0000313" key="12">
    <source>
        <dbReference type="Proteomes" id="UP000235703"/>
    </source>
</evidence>
<feature type="domain" description="SpoVT-AbrB" evidence="8">
    <location>
        <begin position="5"/>
        <end position="47"/>
    </location>
</feature>
<dbReference type="PROSITE" id="PS51740">
    <property type="entry name" value="SPOVT_ABRB"/>
    <property type="match status" value="2"/>
</dbReference>
<dbReference type="InterPro" id="IPR007159">
    <property type="entry name" value="SpoVT-AbrB_dom"/>
</dbReference>
<evidence type="ECO:0000313" key="13">
    <source>
        <dbReference type="Proteomes" id="UP000501518"/>
    </source>
</evidence>
<reference evidence="9 14" key="3">
    <citation type="submission" date="2020-05" db="EMBL/GenBank/DDBJ databases">
        <title>MicrobeNet Type strains.</title>
        <authorList>
            <person name="Nicholson A.C."/>
        </authorList>
    </citation>
    <scope>NUCLEOTIDE SEQUENCE [LARGE SCALE GENOMIC DNA]</scope>
    <source>
        <strain evidence="9 14">CCUG 46604</strain>
    </source>
</reference>
<dbReference type="GO" id="GO:2000143">
    <property type="term" value="P:negative regulation of DNA-templated transcription initiation"/>
    <property type="evidence" value="ECO:0007669"/>
    <property type="project" value="TreeGrafter"/>
</dbReference>
<dbReference type="InterPro" id="IPR037914">
    <property type="entry name" value="SpoVT-AbrB_sf"/>
</dbReference>
<keyword evidence="3" id="KW-0677">Repeat</keyword>
<sequence length="143" mass="16268">MFLGTHLLRLDDKGRLILPAKFRNELENGLVLTRGQERCLTLFSTREFETVHEQMRSAPMTSKEARDYLRVFLSGASAEQPDKQGRITVPQILRRYAGLDRDVAVIGMGNRAEIWDAPTWETYLAETEQGFADRSDEVIPGVI</sequence>
<dbReference type="Proteomes" id="UP000235703">
    <property type="component" value="Unassembled WGS sequence"/>
</dbReference>
<evidence type="ECO:0000313" key="14">
    <source>
        <dbReference type="Proteomes" id="UP000549517"/>
    </source>
</evidence>
<accession>A0A2N6PLD4</accession>
<keyword evidence="12" id="KW-1185">Reference proteome</keyword>
<dbReference type="EMBL" id="JABEMC010000004">
    <property type="protein sequence ID" value="NNG79395.1"/>
    <property type="molecule type" value="Genomic_DNA"/>
</dbReference>
<dbReference type="GO" id="GO:0000976">
    <property type="term" value="F:transcription cis-regulatory region binding"/>
    <property type="evidence" value="ECO:0007669"/>
    <property type="project" value="TreeGrafter"/>
</dbReference>
<keyword evidence="6 7" id="KW-0804">Transcription</keyword>
<keyword evidence="2 7" id="KW-0963">Cytoplasm</keyword>
<evidence type="ECO:0000256" key="3">
    <source>
        <dbReference type="ARBA" id="ARBA00022737"/>
    </source>
</evidence>
<organism evidence="10 12">
    <name type="scientific">Brevibacterium luteolum</name>
    <dbReference type="NCBI Taxonomy" id="199591"/>
    <lineage>
        <taxon>Bacteria</taxon>
        <taxon>Bacillati</taxon>
        <taxon>Actinomycetota</taxon>
        <taxon>Actinomycetes</taxon>
        <taxon>Micrococcales</taxon>
        <taxon>Brevibacteriaceae</taxon>
        <taxon>Brevibacterium</taxon>
    </lineage>
</organism>
<evidence type="ECO:0000256" key="1">
    <source>
        <dbReference type="ARBA" id="ARBA00013860"/>
    </source>
</evidence>
<dbReference type="CDD" id="cd16321">
    <property type="entry name" value="MraZ_C"/>
    <property type="match status" value="1"/>
</dbReference>
<dbReference type="HAMAP" id="MF_01008">
    <property type="entry name" value="MraZ"/>
    <property type="match status" value="1"/>
</dbReference>
<reference evidence="10 12" key="1">
    <citation type="submission" date="2017-09" db="EMBL/GenBank/DDBJ databases">
        <title>Bacterial strain isolated from the female urinary microbiota.</title>
        <authorList>
            <person name="Thomas-White K."/>
            <person name="Kumar N."/>
            <person name="Forster S."/>
            <person name="Putonti C."/>
            <person name="Lawley T."/>
            <person name="Wolfe A.J."/>
        </authorList>
    </citation>
    <scope>NUCLEOTIDE SEQUENCE [LARGE SCALE GENOMIC DNA]</scope>
    <source>
        <strain evidence="10 12">UMB0680</strain>
    </source>
</reference>
<proteinExistence type="inferred from homology"/>
<dbReference type="Proteomes" id="UP000501518">
    <property type="component" value="Chromosome"/>
</dbReference>
<evidence type="ECO:0000256" key="7">
    <source>
        <dbReference type="HAMAP-Rule" id="MF_01008"/>
    </source>
</evidence>
<evidence type="ECO:0000313" key="11">
    <source>
        <dbReference type="EMBL" id="QIN28174.1"/>
    </source>
</evidence>
<dbReference type="GO" id="GO:0051301">
    <property type="term" value="P:cell division"/>
    <property type="evidence" value="ECO:0007669"/>
    <property type="project" value="UniProtKB-KW"/>
</dbReference>
<dbReference type="GO" id="GO:0009295">
    <property type="term" value="C:nucleoid"/>
    <property type="evidence" value="ECO:0007669"/>
    <property type="project" value="UniProtKB-SubCell"/>
</dbReference>
<keyword evidence="10" id="KW-0131">Cell cycle</keyword>
<name>A0A2N6PLD4_9MICO</name>
<evidence type="ECO:0000256" key="5">
    <source>
        <dbReference type="ARBA" id="ARBA00023125"/>
    </source>
</evidence>